<keyword evidence="5" id="KW-1185">Reference proteome</keyword>
<dbReference type="EMBL" id="JAHDYR010000014">
    <property type="protein sequence ID" value="KAG9394596.1"/>
    <property type="molecule type" value="Genomic_DNA"/>
</dbReference>
<reference evidence="4" key="1">
    <citation type="submission" date="2021-05" db="EMBL/GenBank/DDBJ databases">
        <title>A free-living protist that lacks canonical eukaryotic 1 DNA replication and segregation systems.</title>
        <authorList>
            <person name="Salas-Leiva D.E."/>
            <person name="Tromer E.C."/>
            <person name="Curtis B.A."/>
            <person name="Jerlstrom-Hultqvist J."/>
            <person name="Kolisko M."/>
            <person name="Yi Z."/>
            <person name="Salas-Leiva J.S."/>
            <person name="Gallot-Lavallee L."/>
            <person name="Kops G.J.P.L."/>
            <person name="Archibald J.M."/>
            <person name="Simpson A.G.B."/>
            <person name="Roger A.J."/>
        </authorList>
    </citation>
    <scope>NUCLEOTIDE SEQUENCE</scope>
    <source>
        <strain evidence="4">BICM</strain>
    </source>
</reference>
<evidence type="ECO:0000313" key="5">
    <source>
        <dbReference type="Proteomes" id="UP000717585"/>
    </source>
</evidence>
<dbReference type="Pfam" id="PF01247">
    <property type="entry name" value="Ribosomal_L35Ae"/>
    <property type="match status" value="1"/>
</dbReference>
<keyword evidence="3" id="KW-0687">Ribonucleoprotein</keyword>
<evidence type="ECO:0000256" key="3">
    <source>
        <dbReference type="ARBA" id="ARBA00023274"/>
    </source>
</evidence>
<dbReference type="GO" id="GO:0006412">
    <property type="term" value="P:translation"/>
    <property type="evidence" value="ECO:0007669"/>
    <property type="project" value="InterPro"/>
</dbReference>
<protein>
    <submittedName>
        <fullName evidence="4">Ribosomal protein L35A</fullName>
    </submittedName>
</protein>
<dbReference type="HAMAP" id="MF_00573">
    <property type="entry name" value="Ribosomal_eL33"/>
    <property type="match status" value="1"/>
</dbReference>
<dbReference type="SUPFAM" id="SSF50447">
    <property type="entry name" value="Translation proteins"/>
    <property type="match status" value="1"/>
</dbReference>
<dbReference type="PANTHER" id="PTHR10902">
    <property type="entry name" value="60S RIBOSOMAL PROTEIN L35A"/>
    <property type="match status" value="1"/>
</dbReference>
<evidence type="ECO:0000256" key="2">
    <source>
        <dbReference type="ARBA" id="ARBA00022980"/>
    </source>
</evidence>
<dbReference type="InterPro" id="IPR001780">
    <property type="entry name" value="Ribosomal_eL33"/>
</dbReference>
<dbReference type="AlphaFoldDB" id="A0A8J6BYK4"/>
<dbReference type="GO" id="GO:1990904">
    <property type="term" value="C:ribonucleoprotein complex"/>
    <property type="evidence" value="ECO:0007669"/>
    <property type="project" value="UniProtKB-KW"/>
</dbReference>
<dbReference type="GO" id="GO:0003735">
    <property type="term" value="F:structural constituent of ribosome"/>
    <property type="evidence" value="ECO:0007669"/>
    <property type="project" value="InterPro"/>
</dbReference>
<accession>A0A8J6BYK4</accession>
<keyword evidence="2 4" id="KW-0689">Ribosomal protein</keyword>
<evidence type="ECO:0000256" key="1">
    <source>
        <dbReference type="ARBA" id="ARBA00009269"/>
    </source>
</evidence>
<dbReference type="FunFam" id="2.40.10.190:FF:000001">
    <property type="entry name" value="60S ribosomal protein L35a"/>
    <property type="match status" value="1"/>
</dbReference>
<dbReference type="OrthoDB" id="1166329at2759"/>
<dbReference type="InterPro" id="IPR009000">
    <property type="entry name" value="Transl_B-barrel_sf"/>
</dbReference>
<organism evidence="4 5">
    <name type="scientific">Carpediemonas membranifera</name>
    <dbReference type="NCBI Taxonomy" id="201153"/>
    <lineage>
        <taxon>Eukaryota</taxon>
        <taxon>Metamonada</taxon>
        <taxon>Carpediemonas-like organisms</taxon>
        <taxon>Carpediemonas</taxon>
    </lineage>
</organism>
<comment type="caution">
    <text evidence="4">The sequence shown here is derived from an EMBL/GenBank/DDBJ whole genome shotgun (WGS) entry which is preliminary data.</text>
</comment>
<comment type="similarity">
    <text evidence="1">Belongs to the eukaryotic ribosomal protein eL33 family.</text>
</comment>
<dbReference type="Proteomes" id="UP000717585">
    <property type="component" value="Unassembled WGS sequence"/>
</dbReference>
<name>A0A8J6BYK4_9EUKA</name>
<proteinExistence type="inferred from homology"/>
<dbReference type="GO" id="GO:0005840">
    <property type="term" value="C:ribosome"/>
    <property type="evidence" value="ECO:0007669"/>
    <property type="project" value="UniProtKB-KW"/>
</dbReference>
<dbReference type="Gene3D" id="2.40.10.190">
    <property type="entry name" value="translation elongation factor selb, chain A, domain 4"/>
    <property type="match status" value="1"/>
</dbReference>
<gene>
    <name evidence="4" type="ORF">J8273_3850</name>
</gene>
<sequence length="101" mass="11421">MATPRLFVKGTVLGYKRTRTIQRPSSTLLQLEGVNVKEDTGFYLGKRVCYVYKVGRESRCIWGRITRAHGNSGVVRARFQHNLPPQSFGATVRVHLFPSSI</sequence>
<evidence type="ECO:0000313" key="4">
    <source>
        <dbReference type="EMBL" id="KAG9394596.1"/>
    </source>
</evidence>
<dbReference type="InterPro" id="IPR038661">
    <property type="entry name" value="Ribosomal_eL33_sf"/>
</dbReference>